<evidence type="ECO:0000256" key="6">
    <source>
        <dbReference type="ARBA" id="ARBA00023136"/>
    </source>
</evidence>
<feature type="transmembrane region" description="Helical" evidence="7">
    <location>
        <begin position="20"/>
        <end position="42"/>
    </location>
</feature>
<dbReference type="InterPro" id="IPR005828">
    <property type="entry name" value="MFS_sugar_transport-like"/>
</dbReference>
<feature type="transmembrane region" description="Helical" evidence="7">
    <location>
        <begin position="287"/>
        <end position="305"/>
    </location>
</feature>
<dbReference type="GO" id="GO:0005886">
    <property type="term" value="C:plasma membrane"/>
    <property type="evidence" value="ECO:0007669"/>
    <property type="project" value="TreeGrafter"/>
</dbReference>
<dbReference type="RefSeq" id="WP_187670325.1">
    <property type="nucleotide sequence ID" value="NZ_CAJFCI010000029.1"/>
</dbReference>
<proteinExistence type="inferred from homology"/>
<comment type="subcellular location">
    <subcellularLocation>
        <location evidence="1">Membrane</location>
        <topology evidence="1">Multi-pass membrane protein</topology>
    </subcellularLocation>
</comment>
<dbReference type="AlphaFoldDB" id="A0A7U7EMT8"/>
<feature type="transmembrane region" description="Helical" evidence="7">
    <location>
        <begin position="373"/>
        <end position="398"/>
    </location>
</feature>
<feature type="transmembrane region" description="Helical" evidence="7">
    <location>
        <begin position="312"/>
        <end position="330"/>
    </location>
</feature>
<feature type="transmembrane region" description="Helical" evidence="7">
    <location>
        <begin position="249"/>
        <end position="267"/>
    </location>
</feature>
<keyword evidence="5 7" id="KW-1133">Transmembrane helix</keyword>
<evidence type="ECO:0000259" key="8">
    <source>
        <dbReference type="PROSITE" id="PS50850"/>
    </source>
</evidence>
<dbReference type="InterPro" id="IPR036259">
    <property type="entry name" value="MFS_trans_sf"/>
</dbReference>
<evidence type="ECO:0000256" key="4">
    <source>
        <dbReference type="ARBA" id="ARBA00022692"/>
    </source>
</evidence>
<dbReference type="Proteomes" id="UP000583387">
    <property type="component" value="Unassembled WGS sequence"/>
</dbReference>
<protein>
    <submittedName>
        <fullName evidence="9">Inner membrane metabolite transport protein YgcS</fullName>
    </submittedName>
</protein>
<feature type="transmembrane region" description="Helical" evidence="7">
    <location>
        <begin position="86"/>
        <end position="102"/>
    </location>
</feature>
<accession>A0A7U7EMT8</accession>
<comment type="similarity">
    <text evidence="2">Belongs to the major facilitator superfamily. Sugar transporter (TC 2.A.1.1) family.</text>
</comment>
<dbReference type="PROSITE" id="PS50850">
    <property type="entry name" value="MFS"/>
    <property type="match status" value="1"/>
</dbReference>
<dbReference type="Pfam" id="PF00083">
    <property type="entry name" value="Sugar_tr"/>
    <property type="match status" value="1"/>
</dbReference>
<feature type="transmembrane region" description="Helical" evidence="7">
    <location>
        <begin position="144"/>
        <end position="167"/>
    </location>
</feature>
<dbReference type="InterPro" id="IPR020846">
    <property type="entry name" value="MFS_dom"/>
</dbReference>
<dbReference type="EMBL" id="CAJFCI010000029">
    <property type="protein sequence ID" value="CAD5106970.1"/>
    <property type="molecule type" value="Genomic_DNA"/>
</dbReference>
<comment type="caution">
    <text evidence="9">The sequence shown here is derived from an EMBL/GenBank/DDBJ whole genome shotgun (WGS) entry which is preliminary data.</text>
</comment>
<evidence type="ECO:0000256" key="5">
    <source>
        <dbReference type="ARBA" id="ARBA00022989"/>
    </source>
</evidence>
<keyword evidence="10" id="KW-1185">Reference proteome</keyword>
<evidence type="ECO:0000256" key="1">
    <source>
        <dbReference type="ARBA" id="ARBA00004141"/>
    </source>
</evidence>
<dbReference type="PANTHER" id="PTHR23511">
    <property type="entry name" value="SYNAPTIC VESICLE GLYCOPROTEIN 2"/>
    <property type="match status" value="1"/>
</dbReference>
<gene>
    <name evidence="9" type="primary">ygcS</name>
    <name evidence="9" type="ORF">PSEWESI4_01238</name>
</gene>
<dbReference type="GO" id="GO:0022857">
    <property type="term" value="F:transmembrane transporter activity"/>
    <property type="evidence" value="ECO:0007669"/>
    <property type="project" value="InterPro"/>
</dbReference>
<dbReference type="CDD" id="cd17316">
    <property type="entry name" value="MFS_SV2_like"/>
    <property type="match status" value="1"/>
</dbReference>
<evidence type="ECO:0000256" key="3">
    <source>
        <dbReference type="ARBA" id="ARBA00022448"/>
    </source>
</evidence>
<feature type="transmembrane region" description="Helical" evidence="7">
    <location>
        <begin position="108"/>
        <end position="132"/>
    </location>
</feature>
<feature type="transmembrane region" description="Helical" evidence="7">
    <location>
        <begin position="404"/>
        <end position="422"/>
    </location>
</feature>
<evidence type="ECO:0000256" key="7">
    <source>
        <dbReference type="SAM" id="Phobius"/>
    </source>
</evidence>
<dbReference type="Gene3D" id="1.20.1250.20">
    <property type="entry name" value="MFS general substrate transporter like domains"/>
    <property type="match status" value="1"/>
</dbReference>
<evidence type="ECO:0000313" key="10">
    <source>
        <dbReference type="Proteomes" id="UP000583387"/>
    </source>
</evidence>
<keyword evidence="3" id="KW-0813">Transport</keyword>
<sequence length="453" mass="48714">MSGNTVRIDDLPIGRFHIKIAGLTFGAHFTDGYILGLIGIAFTLISPQMNLDPFWQGLIGSSALLGLFFGSLFFGWISDHLGRQKIFLISFVLITLASVLQFHAETAFQLFLCRVLIGIGLGGDFSVGHAMLAEFAPRKHRGVLLGSFSVVWTFGYVAATFVGTAMLGLGDDAWRWMLASSAIPAAMILIARIGTPESPRWLVHKGRIAEARAIVHKHLGAHVELDDEIAQPHSGGFRQLFSAQYRKRTAFNCLFFICIVMPYFAIYTFLPSILQTMGLSEGFGTEMLLNALLVVGALLGIWCTLKFSRRGFLISAFLILAAALFLLALLPGNLVWLMVALFGLFTLVLSAVSNLVGVYPAESFPTEVRAGGIGLATAASRLGSALSTFLLPVSVAGIGLNPTMAILAGILLFGALISMAWAPETKYLTLADAGRAEGEEDLPQASRKVATAL</sequence>
<feature type="transmembrane region" description="Helical" evidence="7">
    <location>
        <begin position="54"/>
        <end position="74"/>
    </location>
</feature>
<organism evidence="9 10">
    <name type="scientific">Zestomonas carbonaria</name>
    <dbReference type="NCBI Taxonomy" id="2762745"/>
    <lineage>
        <taxon>Bacteria</taxon>
        <taxon>Pseudomonadati</taxon>
        <taxon>Pseudomonadota</taxon>
        <taxon>Gammaproteobacteria</taxon>
        <taxon>Pseudomonadales</taxon>
        <taxon>Pseudomonadaceae</taxon>
        <taxon>Zestomonas</taxon>
    </lineage>
</organism>
<evidence type="ECO:0000313" key="9">
    <source>
        <dbReference type="EMBL" id="CAD5106970.1"/>
    </source>
</evidence>
<evidence type="ECO:0000256" key="2">
    <source>
        <dbReference type="ARBA" id="ARBA00010992"/>
    </source>
</evidence>
<keyword evidence="6 7" id="KW-0472">Membrane</keyword>
<keyword evidence="4 7" id="KW-0812">Transmembrane</keyword>
<dbReference type="PANTHER" id="PTHR23511:SF34">
    <property type="entry name" value="SYNAPTIC VESICLE GLYCOPROTEIN 2"/>
    <property type="match status" value="1"/>
</dbReference>
<reference evidence="9 10" key="1">
    <citation type="submission" date="2020-08" db="EMBL/GenBank/DDBJ databases">
        <authorList>
            <person name="Criscuolo A."/>
        </authorList>
    </citation>
    <scope>NUCLEOTIDE SEQUENCE [LARGE SCALE GENOMIC DNA]</scope>
    <source>
        <strain evidence="9">CIP111764</strain>
    </source>
</reference>
<dbReference type="SUPFAM" id="SSF103473">
    <property type="entry name" value="MFS general substrate transporter"/>
    <property type="match status" value="1"/>
</dbReference>
<feature type="domain" description="Major facilitator superfamily (MFS) profile" evidence="8">
    <location>
        <begin position="20"/>
        <end position="426"/>
    </location>
</feature>
<feature type="transmembrane region" description="Helical" evidence="7">
    <location>
        <begin position="336"/>
        <end position="361"/>
    </location>
</feature>
<name>A0A7U7EMT8_9GAMM</name>